<comment type="subcellular location">
    <subcellularLocation>
        <location evidence="1">Membrane</location>
        <topology evidence="1">Multi-pass membrane protein</topology>
    </subcellularLocation>
</comment>
<proteinExistence type="predicted"/>
<dbReference type="OrthoDB" id="9805136at2"/>
<dbReference type="KEGG" id="bsol:FSW04_05090"/>
<evidence type="ECO:0000256" key="3">
    <source>
        <dbReference type="ARBA" id="ARBA00022989"/>
    </source>
</evidence>
<keyword evidence="7" id="KW-1185">Reference proteome</keyword>
<dbReference type="EMBL" id="CP042430">
    <property type="protein sequence ID" value="QEC47020.1"/>
    <property type="molecule type" value="Genomic_DNA"/>
</dbReference>
<evidence type="ECO:0000313" key="7">
    <source>
        <dbReference type="Proteomes" id="UP000321805"/>
    </source>
</evidence>
<name>A0A5B8U256_9ACTN</name>
<dbReference type="RefSeq" id="WP_146916919.1">
    <property type="nucleotide sequence ID" value="NZ_CP042430.1"/>
</dbReference>
<dbReference type="Proteomes" id="UP000321805">
    <property type="component" value="Chromosome"/>
</dbReference>
<evidence type="ECO:0000256" key="4">
    <source>
        <dbReference type="ARBA" id="ARBA00023136"/>
    </source>
</evidence>
<gene>
    <name evidence="6" type="ORF">FSW04_05090</name>
</gene>
<accession>A0A5B8U256</accession>
<evidence type="ECO:0000256" key="2">
    <source>
        <dbReference type="ARBA" id="ARBA00022692"/>
    </source>
</evidence>
<dbReference type="SUPFAM" id="SSF161111">
    <property type="entry name" value="Cation efflux protein transmembrane domain-like"/>
    <property type="match status" value="1"/>
</dbReference>
<organism evidence="6 7">
    <name type="scientific">Baekduia soli</name>
    <dbReference type="NCBI Taxonomy" id="496014"/>
    <lineage>
        <taxon>Bacteria</taxon>
        <taxon>Bacillati</taxon>
        <taxon>Actinomycetota</taxon>
        <taxon>Thermoleophilia</taxon>
        <taxon>Solirubrobacterales</taxon>
        <taxon>Baekduiaceae</taxon>
        <taxon>Baekduia</taxon>
    </lineage>
</organism>
<evidence type="ECO:0008006" key="8">
    <source>
        <dbReference type="Google" id="ProtNLM"/>
    </source>
</evidence>
<dbReference type="InterPro" id="IPR027469">
    <property type="entry name" value="Cation_efflux_TMD_sf"/>
</dbReference>
<evidence type="ECO:0000256" key="5">
    <source>
        <dbReference type="SAM" id="Phobius"/>
    </source>
</evidence>
<keyword evidence="4 5" id="KW-0472">Membrane</keyword>
<evidence type="ECO:0000313" key="6">
    <source>
        <dbReference type="EMBL" id="QEC47020.1"/>
    </source>
</evidence>
<keyword evidence="2 5" id="KW-0812">Transmembrane</keyword>
<reference evidence="6 7" key="1">
    <citation type="journal article" date="2018" name="J. Microbiol.">
        <title>Baekduia soli gen. nov., sp. nov., a novel bacterium isolated from the soil of Baekdu Mountain and proposal of a novel family name, Baekduiaceae fam. nov.</title>
        <authorList>
            <person name="An D.S."/>
            <person name="Siddiqi M.Z."/>
            <person name="Kim K.H."/>
            <person name="Yu H.S."/>
            <person name="Im W.T."/>
        </authorList>
    </citation>
    <scope>NUCLEOTIDE SEQUENCE [LARGE SCALE GENOMIC DNA]</scope>
    <source>
        <strain evidence="6 7">BR7-21</strain>
    </source>
</reference>
<dbReference type="GO" id="GO:0016020">
    <property type="term" value="C:membrane"/>
    <property type="evidence" value="ECO:0007669"/>
    <property type="project" value="UniProtKB-SubCell"/>
</dbReference>
<feature type="transmembrane region" description="Helical" evidence="5">
    <location>
        <begin position="21"/>
        <end position="42"/>
    </location>
</feature>
<dbReference type="Gene3D" id="1.20.1510.10">
    <property type="entry name" value="Cation efflux protein transmembrane domain"/>
    <property type="match status" value="1"/>
</dbReference>
<evidence type="ECO:0000256" key="1">
    <source>
        <dbReference type="ARBA" id="ARBA00004141"/>
    </source>
</evidence>
<sequence length="65" mass="6915">MGVKLDHPVLLAEARVTIIDGLLASAVLVGITLNALIGWWWADPISALVIVAYSAGESVHAWPRP</sequence>
<protein>
    <recommendedName>
        <fullName evidence="8">Cation transporter</fullName>
    </recommendedName>
</protein>
<dbReference type="AlphaFoldDB" id="A0A5B8U256"/>
<keyword evidence="3 5" id="KW-1133">Transmembrane helix</keyword>